<dbReference type="Proteomes" id="UP001187192">
    <property type="component" value="Unassembled WGS sequence"/>
</dbReference>
<keyword evidence="2" id="KW-1185">Reference proteome</keyword>
<sequence length="54" mass="6258">MVERDKAGHLLMQDGGAWKINLYLRALVDARWWSVARRAVKCGNDSRYAFYGLE</sequence>
<gene>
    <name evidence="1" type="ORF">TIFTF001_043264</name>
</gene>
<accession>A0AA87YR28</accession>
<dbReference type="AlphaFoldDB" id="A0AA87YR28"/>
<protein>
    <submittedName>
        <fullName evidence="1">Uncharacterized protein</fullName>
    </submittedName>
</protein>
<evidence type="ECO:0000313" key="2">
    <source>
        <dbReference type="Proteomes" id="UP001187192"/>
    </source>
</evidence>
<dbReference type="EMBL" id="BTGU01002720">
    <property type="protein sequence ID" value="GMN21239.1"/>
    <property type="molecule type" value="Genomic_DNA"/>
</dbReference>
<evidence type="ECO:0000313" key="1">
    <source>
        <dbReference type="EMBL" id="GMN21239.1"/>
    </source>
</evidence>
<reference evidence="1" key="1">
    <citation type="submission" date="2023-07" db="EMBL/GenBank/DDBJ databases">
        <title>draft genome sequence of fig (Ficus carica).</title>
        <authorList>
            <person name="Takahashi T."/>
            <person name="Nishimura K."/>
        </authorList>
    </citation>
    <scope>NUCLEOTIDE SEQUENCE</scope>
</reference>
<name>A0AA87YR28_FICCA</name>
<proteinExistence type="predicted"/>
<comment type="caution">
    <text evidence="1">The sequence shown here is derived from an EMBL/GenBank/DDBJ whole genome shotgun (WGS) entry which is preliminary data.</text>
</comment>
<organism evidence="1 2">
    <name type="scientific">Ficus carica</name>
    <name type="common">Common fig</name>
    <dbReference type="NCBI Taxonomy" id="3494"/>
    <lineage>
        <taxon>Eukaryota</taxon>
        <taxon>Viridiplantae</taxon>
        <taxon>Streptophyta</taxon>
        <taxon>Embryophyta</taxon>
        <taxon>Tracheophyta</taxon>
        <taxon>Spermatophyta</taxon>
        <taxon>Magnoliopsida</taxon>
        <taxon>eudicotyledons</taxon>
        <taxon>Gunneridae</taxon>
        <taxon>Pentapetalae</taxon>
        <taxon>rosids</taxon>
        <taxon>fabids</taxon>
        <taxon>Rosales</taxon>
        <taxon>Moraceae</taxon>
        <taxon>Ficeae</taxon>
        <taxon>Ficus</taxon>
    </lineage>
</organism>